<accession>A0ABR9H2B6</accession>
<evidence type="ECO:0000313" key="2">
    <source>
        <dbReference type="Proteomes" id="UP000639010"/>
    </source>
</evidence>
<reference evidence="1 2" key="1">
    <citation type="submission" date="2020-10" db="EMBL/GenBank/DDBJ databases">
        <title>Genomic Encyclopedia of Type Strains, Phase IV (KMG-IV): sequencing the most valuable type-strain genomes for metagenomic binning, comparative biology and taxonomic classification.</title>
        <authorList>
            <person name="Goeker M."/>
        </authorList>
    </citation>
    <scope>NUCLEOTIDE SEQUENCE [LARGE SCALE GENOMIC DNA]</scope>
    <source>
        <strain evidence="1 2">DSM 4194</strain>
    </source>
</reference>
<gene>
    <name evidence="1" type="ORF">H4684_001488</name>
</gene>
<organism evidence="1 2">
    <name type="scientific">Desulfomicrobium macestii</name>
    <dbReference type="NCBI Taxonomy" id="90731"/>
    <lineage>
        <taxon>Bacteria</taxon>
        <taxon>Pseudomonadati</taxon>
        <taxon>Thermodesulfobacteriota</taxon>
        <taxon>Desulfovibrionia</taxon>
        <taxon>Desulfovibrionales</taxon>
        <taxon>Desulfomicrobiaceae</taxon>
        <taxon>Desulfomicrobium</taxon>
    </lineage>
</organism>
<dbReference type="Proteomes" id="UP000639010">
    <property type="component" value="Unassembled WGS sequence"/>
</dbReference>
<evidence type="ECO:0008006" key="3">
    <source>
        <dbReference type="Google" id="ProtNLM"/>
    </source>
</evidence>
<dbReference type="RefSeq" id="WP_192623312.1">
    <property type="nucleotide sequence ID" value="NZ_JADBGG010000009.1"/>
</dbReference>
<keyword evidence="2" id="KW-1185">Reference proteome</keyword>
<name>A0ABR9H2B6_9BACT</name>
<dbReference type="EMBL" id="JADBGG010000009">
    <property type="protein sequence ID" value="MBE1424849.1"/>
    <property type="molecule type" value="Genomic_DNA"/>
</dbReference>
<evidence type="ECO:0000313" key="1">
    <source>
        <dbReference type="EMBL" id="MBE1424849.1"/>
    </source>
</evidence>
<dbReference type="InterPro" id="IPR025534">
    <property type="entry name" value="DUF4420"/>
</dbReference>
<dbReference type="Pfam" id="PF14390">
    <property type="entry name" value="DUF4420"/>
    <property type="match status" value="1"/>
</dbReference>
<sequence>MPENWDDFKSSVHPSELRVRRVDPHHPMNFFYGKDFHGNYVFLLRGRIYGEPPKTPKQLAGMDIVLDSWGEGEFELRFRLIDSAQVDIFKALCANLMSATERLKRDQHRIGLETTIRRLARWQELLRSRMAETLTQSQIIGLWGELLFFRDLFLAHLPPHVALSSWRGPFGDEQDFILGSKLIEIKTQLNSSDRKIQISSAEQLDTVSGQIILCHQIIGPAANEDSRGMSLNELVENVTARMGKDTAALDVYCSILIEFGYMKRNEYDVDKWVLNERRYYLVEEEFPAIKASELLSGISDVKYCIKTESISGFLVAEDQFSDSVFGQDLFG</sequence>
<comment type="caution">
    <text evidence="1">The sequence shown here is derived from an EMBL/GenBank/DDBJ whole genome shotgun (WGS) entry which is preliminary data.</text>
</comment>
<proteinExistence type="predicted"/>
<protein>
    <recommendedName>
        <fullName evidence="3">PD-(D/E)XK motif protein</fullName>
    </recommendedName>
</protein>